<name>A0ABS3YB73_9BACT</name>
<dbReference type="EMBL" id="JAGHKP010000001">
    <property type="protein sequence ID" value="MBO9151917.1"/>
    <property type="molecule type" value="Genomic_DNA"/>
</dbReference>
<organism evidence="1 2">
    <name type="scientific">Chitinophaga chungangae</name>
    <dbReference type="NCBI Taxonomy" id="2821488"/>
    <lineage>
        <taxon>Bacteria</taxon>
        <taxon>Pseudomonadati</taxon>
        <taxon>Bacteroidota</taxon>
        <taxon>Chitinophagia</taxon>
        <taxon>Chitinophagales</taxon>
        <taxon>Chitinophagaceae</taxon>
        <taxon>Chitinophaga</taxon>
    </lineage>
</organism>
<dbReference type="Proteomes" id="UP000679126">
    <property type="component" value="Unassembled WGS sequence"/>
</dbReference>
<comment type="caution">
    <text evidence="1">The sequence shown here is derived from an EMBL/GenBank/DDBJ whole genome shotgun (WGS) entry which is preliminary data.</text>
</comment>
<evidence type="ECO:0000313" key="1">
    <source>
        <dbReference type="EMBL" id="MBO9151917.1"/>
    </source>
</evidence>
<sequence>MAKKVTAKKEAAAPADKPLSIKERLFADRFLIHGIGRQAAIEAGYKDGAGTMVVASRLLDKPNIKAYLEARTTKIFDKLELTQERVMKEYARIALSDIRAYFTTEGELKPLHELDDDAAAALSSVETDELFEGHGDLRHQVGVTRKIKMWDKKGALDSICKVMGWNAPEKKELTGKDGTPLIPQPDLSKLTDEELRVMAQIKRKLNVEHI</sequence>
<gene>
    <name evidence="1" type="ORF">J7I43_06840</name>
</gene>
<dbReference type="Pfam" id="PF03592">
    <property type="entry name" value="Terminase_2"/>
    <property type="match status" value="1"/>
</dbReference>
<dbReference type="InterPro" id="IPR005335">
    <property type="entry name" value="Terminase_ssu"/>
</dbReference>
<reference evidence="2" key="1">
    <citation type="submission" date="2021-03" db="EMBL/GenBank/DDBJ databases">
        <title>Assistant Professor.</title>
        <authorList>
            <person name="Huq M.A."/>
        </authorList>
    </citation>
    <scope>NUCLEOTIDE SEQUENCE [LARGE SCALE GENOMIC DNA]</scope>
    <source>
        <strain evidence="2">MAH-28</strain>
    </source>
</reference>
<dbReference type="Gene3D" id="1.10.10.1400">
    <property type="entry name" value="Terminase, small subunit, N-terminal DNA-binding domain, HTH motif"/>
    <property type="match status" value="1"/>
</dbReference>
<keyword evidence="2" id="KW-1185">Reference proteome</keyword>
<protein>
    <submittedName>
        <fullName evidence="1">Terminase small subunit</fullName>
    </submittedName>
</protein>
<dbReference type="RefSeq" id="WP_209144569.1">
    <property type="nucleotide sequence ID" value="NZ_JAGHKP010000001.1"/>
</dbReference>
<accession>A0ABS3YB73</accession>
<evidence type="ECO:0000313" key="2">
    <source>
        <dbReference type="Proteomes" id="UP000679126"/>
    </source>
</evidence>
<proteinExistence type="predicted"/>
<dbReference type="InterPro" id="IPR038713">
    <property type="entry name" value="Terminase_Gp1_N_sf"/>
</dbReference>